<evidence type="ECO:0000313" key="1">
    <source>
        <dbReference type="EnsemblMetazoa" id="RPRC005337-PA"/>
    </source>
</evidence>
<accession>T1HMR3</accession>
<sequence length="279" mass="31758">MDFGNYEFQAPQYFDFYSAVNGILEQNEDHYFFGSLNENVPSNKSENLEDQSCILTSSDFAALKKPSTGHLFSMKSGERKCSQKLSSVLCEEGDYNTSYVMKQAFSNAVDNLLLSSSEKSGTEISKLNKLVKDKETDKLQTKEDGSTYRGMATTRAFNRTTEVRPFSFQERDEEFLRRKQQKLEKARQQTKTVTEFQARPVPSYILSNSLQRMNIASPRKNINKKPAKEVAGEGRITKAKFPEVLRRETFVPVRLGGVTPIKTPNRSSNPKKITKENKI</sequence>
<dbReference type="Proteomes" id="UP000015103">
    <property type="component" value="Unassembled WGS sequence"/>
</dbReference>
<protein>
    <recommendedName>
        <fullName evidence="3">TPX2 C-terminal domain-containing protein</fullName>
    </recommendedName>
</protein>
<dbReference type="AlphaFoldDB" id="T1HMR3"/>
<evidence type="ECO:0008006" key="3">
    <source>
        <dbReference type="Google" id="ProtNLM"/>
    </source>
</evidence>
<dbReference type="EMBL" id="ACPB03010289">
    <property type="status" value="NOT_ANNOTATED_CDS"/>
    <property type="molecule type" value="Genomic_DNA"/>
</dbReference>
<dbReference type="InParanoid" id="T1HMR3"/>
<dbReference type="EnsemblMetazoa" id="RPRC005337-RA">
    <property type="protein sequence ID" value="RPRC005337-PA"/>
    <property type="gene ID" value="RPRC005337"/>
</dbReference>
<reference evidence="1" key="1">
    <citation type="submission" date="2015-05" db="UniProtKB">
        <authorList>
            <consortium name="EnsemblMetazoa"/>
        </authorList>
    </citation>
    <scope>IDENTIFICATION</scope>
</reference>
<dbReference type="HOGENOM" id="CLU_998580_0_0_1"/>
<organism evidence="1 2">
    <name type="scientific">Rhodnius prolixus</name>
    <name type="common">Triatomid bug</name>
    <dbReference type="NCBI Taxonomy" id="13249"/>
    <lineage>
        <taxon>Eukaryota</taxon>
        <taxon>Metazoa</taxon>
        <taxon>Ecdysozoa</taxon>
        <taxon>Arthropoda</taxon>
        <taxon>Hexapoda</taxon>
        <taxon>Insecta</taxon>
        <taxon>Pterygota</taxon>
        <taxon>Neoptera</taxon>
        <taxon>Paraneoptera</taxon>
        <taxon>Hemiptera</taxon>
        <taxon>Heteroptera</taxon>
        <taxon>Panheteroptera</taxon>
        <taxon>Cimicomorpha</taxon>
        <taxon>Reduviidae</taxon>
        <taxon>Triatominae</taxon>
        <taxon>Rhodnius</taxon>
    </lineage>
</organism>
<name>T1HMR3_RHOPR</name>
<evidence type="ECO:0000313" key="2">
    <source>
        <dbReference type="Proteomes" id="UP000015103"/>
    </source>
</evidence>
<dbReference type="VEuPathDB" id="VectorBase:RPRC005337"/>
<proteinExistence type="predicted"/>
<keyword evidence="2" id="KW-1185">Reference proteome</keyword>